<evidence type="ECO:0000256" key="7">
    <source>
        <dbReference type="ARBA" id="ARBA00022490"/>
    </source>
</evidence>
<evidence type="ECO:0000256" key="10">
    <source>
        <dbReference type="ARBA" id="ARBA00022776"/>
    </source>
</evidence>
<dbReference type="EMBL" id="KZ678379">
    <property type="protein sequence ID" value="PSS02119.1"/>
    <property type="molecule type" value="Genomic_DNA"/>
</dbReference>
<feature type="compositionally biased region" description="Polar residues" evidence="17">
    <location>
        <begin position="118"/>
        <end position="127"/>
    </location>
</feature>
<comment type="subcellular location">
    <subcellularLocation>
        <location evidence="3">Chromosome</location>
        <location evidence="3">Centromere</location>
        <location evidence="3">Kinetochore</location>
    </subcellularLocation>
    <subcellularLocation>
        <location evidence="2">Cytoplasm</location>
        <location evidence="2">Cytoskeleton</location>
        <location evidence="2">Spindle</location>
    </subcellularLocation>
    <subcellularLocation>
        <location evidence="1">Nucleus</location>
    </subcellularLocation>
</comment>
<dbReference type="InParanoid" id="A0A2T3AKL0"/>
<protein>
    <recommendedName>
        <fullName evidence="5">DASH complex subunit ASK1</fullName>
    </recommendedName>
</protein>
<proteinExistence type="inferred from homology"/>
<evidence type="ECO:0000256" key="5">
    <source>
        <dbReference type="ARBA" id="ARBA00014520"/>
    </source>
</evidence>
<evidence type="ECO:0000256" key="3">
    <source>
        <dbReference type="ARBA" id="ARBA00004629"/>
    </source>
</evidence>
<evidence type="ECO:0000256" key="9">
    <source>
        <dbReference type="ARBA" id="ARBA00022701"/>
    </source>
</evidence>
<dbReference type="PANTHER" id="PTHR28200:SF1">
    <property type="entry name" value="DASH COMPLEX SUBUNIT ASK1"/>
    <property type="match status" value="1"/>
</dbReference>
<dbReference type="GO" id="GO:0042729">
    <property type="term" value="C:DASH complex"/>
    <property type="evidence" value="ECO:0007669"/>
    <property type="project" value="InterPro"/>
</dbReference>
<feature type="compositionally biased region" description="Basic and acidic residues" evidence="17">
    <location>
        <begin position="262"/>
        <end position="277"/>
    </location>
</feature>
<evidence type="ECO:0000256" key="14">
    <source>
        <dbReference type="ARBA" id="ARBA00023242"/>
    </source>
</evidence>
<dbReference type="GO" id="GO:0005874">
    <property type="term" value="C:microtubule"/>
    <property type="evidence" value="ECO:0007669"/>
    <property type="project" value="UniProtKB-KW"/>
</dbReference>
<feature type="region of interest" description="Disordered" evidence="17">
    <location>
        <begin position="301"/>
        <end position="329"/>
    </location>
</feature>
<evidence type="ECO:0000256" key="4">
    <source>
        <dbReference type="ARBA" id="ARBA00010731"/>
    </source>
</evidence>
<evidence type="ECO:0000256" key="2">
    <source>
        <dbReference type="ARBA" id="ARBA00004186"/>
    </source>
</evidence>
<evidence type="ECO:0000256" key="13">
    <source>
        <dbReference type="ARBA" id="ARBA00023212"/>
    </source>
</evidence>
<dbReference type="GO" id="GO:0072686">
    <property type="term" value="C:mitotic spindle"/>
    <property type="evidence" value="ECO:0007669"/>
    <property type="project" value="InterPro"/>
</dbReference>
<name>A0A2T3AKL0_9PEZI</name>
<feature type="region of interest" description="Disordered" evidence="17">
    <location>
        <begin position="87"/>
        <end position="165"/>
    </location>
</feature>
<reference evidence="18 19" key="1">
    <citation type="journal article" date="2018" name="Mycol. Prog.">
        <title>Coniella lustricola, a new species from submerged detritus.</title>
        <authorList>
            <person name="Raudabaugh D.B."/>
            <person name="Iturriaga T."/>
            <person name="Carver A."/>
            <person name="Mondo S."/>
            <person name="Pangilinan J."/>
            <person name="Lipzen A."/>
            <person name="He G."/>
            <person name="Amirebrahimi M."/>
            <person name="Grigoriev I.V."/>
            <person name="Miller A.N."/>
        </authorList>
    </citation>
    <scope>NUCLEOTIDE SEQUENCE [LARGE SCALE GENOMIC DNA]</scope>
    <source>
        <strain evidence="18 19">B22-T-1</strain>
    </source>
</reference>
<dbReference type="InterPro" id="IPR013964">
    <property type="entry name" value="DASH_Ask1"/>
</dbReference>
<dbReference type="Proteomes" id="UP000241462">
    <property type="component" value="Unassembled WGS sequence"/>
</dbReference>
<evidence type="ECO:0000256" key="6">
    <source>
        <dbReference type="ARBA" id="ARBA00022454"/>
    </source>
</evidence>
<dbReference type="AlphaFoldDB" id="A0A2T3AKL0"/>
<evidence type="ECO:0000256" key="12">
    <source>
        <dbReference type="ARBA" id="ARBA00022838"/>
    </source>
</evidence>
<evidence type="ECO:0000313" key="19">
    <source>
        <dbReference type="Proteomes" id="UP000241462"/>
    </source>
</evidence>
<evidence type="ECO:0000256" key="8">
    <source>
        <dbReference type="ARBA" id="ARBA00022618"/>
    </source>
</evidence>
<dbReference type="STRING" id="2025994.A0A2T3AKL0"/>
<keyword evidence="11" id="KW-0159">Chromosome partition</keyword>
<keyword evidence="9" id="KW-0493">Microtubule</keyword>
<keyword evidence="12" id="KW-0995">Kinetochore</keyword>
<keyword evidence="14" id="KW-0539">Nucleus</keyword>
<feature type="region of interest" description="Disordered" evidence="17">
    <location>
        <begin position="262"/>
        <end position="281"/>
    </location>
</feature>
<dbReference type="GO" id="GO:0051301">
    <property type="term" value="P:cell division"/>
    <property type="evidence" value="ECO:0007669"/>
    <property type="project" value="UniProtKB-KW"/>
</dbReference>
<comment type="similarity">
    <text evidence="4">Belongs to the DASH complex ASK1 family.</text>
</comment>
<dbReference type="GO" id="GO:0008608">
    <property type="term" value="P:attachment of spindle microtubules to kinetochore"/>
    <property type="evidence" value="ECO:0007669"/>
    <property type="project" value="InterPro"/>
</dbReference>
<evidence type="ECO:0000256" key="15">
    <source>
        <dbReference type="ARBA" id="ARBA00023306"/>
    </source>
</evidence>
<keyword evidence="19" id="KW-1185">Reference proteome</keyword>
<dbReference type="GO" id="GO:0044732">
    <property type="term" value="C:mitotic spindle pole body"/>
    <property type="evidence" value="ECO:0007669"/>
    <property type="project" value="TreeGrafter"/>
</dbReference>
<organism evidence="18 19">
    <name type="scientific">Coniella lustricola</name>
    <dbReference type="NCBI Taxonomy" id="2025994"/>
    <lineage>
        <taxon>Eukaryota</taxon>
        <taxon>Fungi</taxon>
        <taxon>Dikarya</taxon>
        <taxon>Ascomycota</taxon>
        <taxon>Pezizomycotina</taxon>
        <taxon>Sordariomycetes</taxon>
        <taxon>Sordariomycetidae</taxon>
        <taxon>Diaporthales</taxon>
        <taxon>Schizoparmaceae</taxon>
        <taxon>Coniella</taxon>
    </lineage>
</organism>
<keyword evidence="13" id="KW-0206">Cytoskeleton</keyword>
<evidence type="ECO:0000256" key="17">
    <source>
        <dbReference type="SAM" id="MobiDB-lite"/>
    </source>
</evidence>
<evidence type="ECO:0000256" key="1">
    <source>
        <dbReference type="ARBA" id="ARBA00004123"/>
    </source>
</evidence>
<keyword evidence="10" id="KW-0498">Mitosis</keyword>
<dbReference type="PANTHER" id="PTHR28200">
    <property type="entry name" value="DASH COMPLEX SUBUNIT ASK1"/>
    <property type="match status" value="1"/>
</dbReference>
<evidence type="ECO:0000313" key="18">
    <source>
        <dbReference type="EMBL" id="PSS02119.1"/>
    </source>
</evidence>
<sequence>MSRSASIPRQLTLTEELEKLEQSITLTLQEIDSNFSRAHRIVTTGILPLVEQYGEQSKVVWEASKFWKQFFEASANVSLSGYEEAAVPDEDTTMGGEEPSEAYDATGDVTPGRKAQDQRNAADTSASYHEDESMLDDETGELAGSTPRAQQPVKSRPQFAKLGSPYEELRRELKGDASDNQMSTDDSDFDIVPHQQTTRLPNMSMTPRTSLGEAGLADDDMFSTARKTKDPLLHRVLDKNYRIQATPHKPVGVSPLKWKVTEKPQDKGKATAWRDDSQMSSPEMTIPTFRSAAFMSPAKFPAGSRPRPANLTGGPRTPGVSVQTPSVARKTKDVFAEASKDRGRPSHEITWESDEEDIYGGMSPPKTIQFALPPSKLLQTPAREASKRIVDDILITAGMEPEDSSEGSPSIVKMTADIMDDTF</sequence>
<dbReference type="OrthoDB" id="5573898at2759"/>
<evidence type="ECO:0000256" key="16">
    <source>
        <dbReference type="ARBA" id="ARBA00023328"/>
    </source>
</evidence>
<keyword evidence="15" id="KW-0131">Cell cycle</keyword>
<keyword evidence="7" id="KW-0963">Cytoplasm</keyword>
<gene>
    <name evidence="18" type="ORF">BD289DRAFT_422620</name>
</gene>
<evidence type="ECO:0000256" key="11">
    <source>
        <dbReference type="ARBA" id="ARBA00022829"/>
    </source>
</evidence>
<keyword evidence="8" id="KW-0132">Cell division</keyword>
<accession>A0A2T3AKL0</accession>
<dbReference type="Pfam" id="PF08655">
    <property type="entry name" value="DASH_Ask1"/>
    <property type="match status" value="1"/>
</dbReference>
<keyword evidence="6" id="KW-0158">Chromosome</keyword>
<keyword evidence="16" id="KW-0137">Centromere</keyword>